<accession>A0ABR0B7K6</accession>
<organism evidence="2 3">
    <name type="scientific">Daphnia magna</name>
    <dbReference type="NCBI Taxonomy" id="35525"/>
    <lineage>
        <taxon>Eukaryota</taxon>
        <taxon>Metazoa</taxon>
        <taxon>Ecdysozoa</taxon>
        <taxon>Arthropoda</taxon>
        <taxon>Crustacea</taxon>
        <taxon>Branchiopoda</taxon>
        <taxon>Diplostraca</taxon>
        <taxon>Cladocera</taxon>
        <taxon>Anomopoda</taxon>
        <taxon>Daphniidae</taxon>
        <taxon>Daphnia</taxon>
    </lineage>
</organism>
<reference evidence="2 3" key="1">
    <citation type="journal article" date="2023" name="Nucleic Acids Res.">
        <title>The hologenome of Daphnia magna reveals possible DNA methylation and microbiome-mediated evolution of the host genome.</title>
        <authorList>
            <person name="Chaturvedi A."/>
            <person name="Li X."/>
            <person name="Dhandapani V."/>
            <person name="Marshall H."/>
            <person name="Kissane S."/>
            <person name="Cuenca-Cambronero M."/>
            <person name="Asole G."/>
            <person name="Calvet F."/>
            <person name="Ruiz-Romero M."/>
            <person name="Marangio P."/>
            <person name="Guigo R."/>
            <person name="Rago D."/>
            <person name="Mirbahai L."/>
            <person name="Eastwood N."/>
            <person name="Colbourne J.K."/>
            <person name="Zhou J."/>
            <person name="Mallon E."/>
            <person name="Orsini L."/>
        </authorList>
    </citation>
    <scope>NUCLEOTIDE SEQUENCE [LARGE SCALE GENOMIC DNA]</scope>
    <source>
        <strain evidence="2">LRV0_1</strain>
    </source>
</reference>
<evidence type="ECO:0000256" key="1">
    <source>
        <dbReference type="SAM" id="Phobius"/>
    </source>
</evidence>
<evidence type="ECO:0000313" key="2">
    <source>
        <dbReference type="EMBL" id="KAK4037679.1"/>
    </source>
</evidence>
<keyword evidence="1" id="KW-0812">Transmembrane</keyword>
<sequence length="62" mass="7372">MGILVLPLFVGSLGYIGYWCKIRVLIAWISFFSFNIWRTSWHKYGNDMYLPMFLESFKISIT</sequence>
<feature type="transmembrane region" description="Helical" evidence="1">
    <location>
        <begin position="16"/>
        <end position="37"/>
    </location>
</feature>
<keyword evidence="3" id="KW-1185">Reference proteome</keyword>
<dbReference type="EMBL" id="JAOYFB010000040">
    <property type="protein sequence ID" value="KAK4037679.1"/>
    <property type="molecule type" value="Genomic_DNA"/>
</dbReference>
<evidence type="ECO:0000313" key="3">
    <source>
        <dbReference type="Proteomes" id="UP001234178"/>
    </source>
</evidence>
<dbReference type="Proteomes" id="UP001234178">
    <property type="component" value="Unassembled WGS sequence"/>
</dbReference>
<gene>
    <name evidence="2" type="ORF">OUZ56_029710</name>
</gene>
<protein>
    <submittedName>
        <fullName evidence="2">Uncharacterized protein</fullName>
    </submittedName>
</protein>
<proteinExistence type="predicted"/>
<name>A0ABR0B7K6_9CRUS</name>
<comment type="caution">
    <text evidence="2">The sequence shown here is derived from an EMBL/GenBank/DDBJ whole genome shotgun (WGS) entry which is preliminary data.</text>
</comment>
<keyword evidence="1" id="KW-1133">Transmembrane helix</keyword>
<keyword evidence="1" id="KW-0472">Membrane</keyword>